<feature type="transmembrane region" description="Helical" evidence="7">
    <location>
        <begin position="46"/>
        <end position="65"/>
    </location>
</feature>
<feature type="transmembrane region" description="Helical" evidence="7">
    <location>
        <begin position="135"/>
        <end position="152"/>
    </location>
</feature>
<dbReference type="GO" id="GO:0055085">
    <property type="term" value="P:transmembrane transport"/>
    <property type="evidence" value="ECO:0007669"/>
    <property type="project" value="InterPro"/>
</dbReference>
<keyword evidence="5 7" id="KW-1133">Transmembrane helix</keyword>
<evidence type="ECO:0000256" key="5">
    <source>
        <dbReference type="ARBA" id="ARBA00022989"/>
    </source>
</evidence>
<sequence>MPPSHARCHHASVLGALQGFSTIAAVISVGFVLAHVGVLGMEARNILADLAFFVASPALLLVVLSKAPVSAVLSWGLVVAAGGALLVMAIAAAIAHWRWGMGLGETVMAALCSGYVNSGNLGLPIALYVLGDITYAAPVLLLQLLVLTPVSMTVLDSQLPFAKPGVMSRVAGLLRNPITVGALIGLVLSVTGRQLPSALLDPITLIGNLAVPCMLIAFGVALRLGQRPGKDLGRVATLSGLKLVGQPVIAASLGAALGLRGHELFAVVVMAALPTAQNIFTYSLRYDRGVYLTRDTIFVTTLASAPVILVAALVFGGA</sequence>
<protein>
    <submittedName>
        <fullName evidence="8">AEC family transporter</fullName>
    </submittedName>
</protein>
<dbReference type="Pfam" id="PF03547">
    <property type="entry name" value="Mem_trans"/>
    <property type="match status" value="2"/>
</dbReference>
<keyword evidence="4 7" id="KW-0812">Transmembrane</keyword>
<dbReference type="InterPro" id="IPR004776">
    <property type="entry name" value="Mem_transp_PIN-like"/>
</dbReference>
<keyword evidence="6 7" id="KW-0472">Membrane</keyword>
<keyword evidence="3" id="KW-1003">Cell membrane</keyword>
<gene>
    <name evidence="8" type="ORF">IPF40_12525</name>
</gene>
<feature type="transmembrane region" description="Helical" evidence="7">
    <location>
        <begin position="236"/>
        <end position="258"/>
    </location>
</feature>
<feature type="transmembrane region" description="Helical" evidence="7">
    <location>
        <begin position="173"/>
        <end position="191"/>
    </location>
</feature>
<evidence type="ECO:0000256" key="4">
    <source>
        <dbReference type="ARBA" id="ARBA00022692"/>
    </source>
</evidence>
<dbReference type="Proteomes" id="UP000718281">
    <property type="component" value="Unassembled WGS sequence"/>
</dbReference>
<evidence type="ECO:0000256" key="1">
    <source>
        <dbReference type="ARBA" id="ARBA00004141"/>
    </source>
</evidence>
<feature type="transmembrane region" description="Helical" evidence="7">
    <location>
        <begin position="264"/>
        <end position="284"/>
    </location>
</feature>
<evidence type="ECO:0000256" key="3">
    <source>
        <dbReference type="ARBA" id="ARBA00022475"/>
    </source>
</evidence>
<evidence type="ECO:0000256" key="2">
    <source>
        <dbReference type="ARBA" id="ARBA00022448"/>
    </source>
</evidence>
<accession>A0A934X847</accession>
<dbReference type="EMBL" id="JADIXZ010000005">
    <property type="protein sequence ID" value="MBK6301824.1"/>
    <property type="molecule type" value="Genomic_DNA"/>
</dbReference>
<name>A0A934X847_9MICO</name>
<reference evidence="8 9" key="1">
    <citation type="submission" date="2020-10" db="EMBL/GenBank/DDBJ databases">
        <title>Connecting structure to function with the recovery of over 1000 high-quality activated sludge metagenome-assembled genomes encoding full-length rRNA genes using long-read sequencing.</title>
        <authorList>
            <person name="Singleton C.M."/>
            <person name="Petriglieri F."/>
            <person name="Kristensen J.M."/>
            <person name="Kirkegaard R.H."/>
            <person name="Michaelsen T.Y."/>
            <person name="Andersen M.H."/>
            <person name="Karst S.M."/>
            <person name="Dueholm M.S."/>
            <person name="Nielsen P.H."/>
            <person name="Albertsen M."/>
        </authorList>
    </citation>
    <scope>NUCLEOTIDE SEQUENCE [LARGE SCALE GENOMIC DNA]</scope>
    <source>
        <strain evidence="8">AalE_18-Q3-R2-46_BAT3C.188</strain>
    </source>
</reference>
<dbReference type="GO" id="GO:0016020">
    <property type="term" value="C:membrane"/>
    <property type="evidence" value="ECO:0007669"/>
    <property type="project" value="UniProtKB-SubCell"/>
</dbReference>
<comment type="caution">
    <text evidence="8">The sequence shown here is derived from an EMBL/GenBank/DDBJ whole genome shotgun (WGS) entry which is preliminary data.</text>
</comment>
<organism evidence="8 9">
    <name type="scientific">Candidatus Phosphoribacter hodrii</name>
    <dbReference type="NCBI Taxonomy" id="2953743"/>
    <lineage>
        <taxon>Bacteria</taxon>
        <taxon>Bacillati</taxon>
        <taxon>Actinomycetota</taxon>
        <taxon>Actinomycetes</taxon>
        <taxon>Micrococcales</taxon>
        <taxon>Dermatophilaceae</taxon>
        <taxon>Candidatus Phosphoribacter</taxon>
    </lineage>
</organism>
<evidence type="ECO:0000256" key="6">
    <source>
        <dbReference type="ARBA" id="ARBA00023136"/>
    </source>
</evidence>
<feature type="transmembrane region" description="Helical" evidence="7">
    <location>
        <begin position="203"/>
        <end position="224"/>
    </location>
</feature>
<evidence type="ECO:0000256" key="7">
    <source>
        <dbReference type="SAM" id="Phobius"/>
    </source>
</evidence>
<proteinExistence type="predicted"/>
<feature type="transmembrane region" description="Helical" evidence="7">
    <location>
        <begin position="71"/>
        <end position="95"/>
    </location>
</feature>
<evidence type="ECO:0000313" key="8">
    <source>
        <dbReference type="EMBL" id="MBK6301824.1"/>
    </source>
</evidence>
<comment type="subcellular location">
    <subcellularLocation>
        <location evidence="1">Membrane</location>
        <topology evidence="1">Multi-pass membrane protein</topology>
    </subcellularLocation>
</comment>
<feature type="transmembrane region" description="Helical" evidence="7">
    <location>
        <begin position="296"/>
        <end position="315"/>
    </location>
</feature>
<dbReference type="PANTHER" id="PTHR36838:SF3">
    <property type="entry name" value="TRANSPORTER AUXIN EFFLUX CARRIER EC FAMILY"/>
    <property type="match status" value="1"/>
</dbReference>
<dbReference type="AlphaFoldDB" id="A0A934X847"/>
<keyword evidence="2" id="KW-0813">Transport</keyword>
<dbReference type="PANTHER" id="PTHR36838">
    <property type="entry name" value="AUXIN EFFLUX CARRIER FAMILY PROTEIN"/>
    <property type="match status" value="1"/>
</dbReference>
<evidence type="ECO:0000313" key="9">
    <source>
        <dbReference type="Proteomes" id="UP000718281"/>
    </source>
</evidence>
<feature type="transmembrane region" description="Helical" evidence="7">
    <location>
        <begin position="20"/>
        <end position="39"/>
    </location>
</feature>